<dbReference type="RefSeq" id="WP_192818290.1">
    <property type="nucleotide sequence ID" value="NZ_CP062310.1"/>
</dbReference>
<feature type="domain" description="MoaB/Mog" evidence="1">
    <location>
        <begin position="16"/>
        <end position="167"/>
    </location>
</feature>
<protein>
    <submittedName>
        <fullName evidence="2">Molybdenum cofactor biosynthesis protein MoaB</fullName>
    </submittedName>
</protein>
<dbReference type="PANTHER" id="PTHR43232">
    <property type="entry name" value="MOLYBDENUM COFACTOR BIOSYNTHESIS PROTEIN B"/>
    <property type="match status" value="1"/>
</dbReference>
<evidence type="ECO:0000313" key="2">
    <source>
        <dbReference type="EMBL" id="QOJ78318.1"/>
    </source>
</evidence>
<dbReference type="KEGG" id="thel:IG193_06005"/>
<dbReference type="Pfam" id="PF00994">
    <property type="entry name" value="MoCF_biosynth"/>
    <property type="match status" value="1"/>
</dbReference>
<dbReference type="GO" id="GO:0005829">
    <property type="term" value="C:cytosol"/>
    <property type="evidence" value="ECO:0007669"/>
    <property type="project" value="TreeGrafter"/>
</dbReference>
<dbReference type="GO" id="GO:0006777">
    <property type="term" value="P:Mo-molybdopterin cofactor biosynthetic process"/>
    <property type="evidence" value="ECO:0007669"/>
    <property type="project" value="InterPro"/>
</dbReference>
<reference evidence="2 3" key="1">
    <citation type="submission" date="2020-10" db="EMBL/GenBank/DDBJ databases">
        <title>Thermofilum lucidum 3507LT sp. nov. a novel member of Thermofilaceae family isolated from Chile hot spring, and proposal of description order Thermofilales.</title>
        <authorList>
            <person name="Zayulina K.S."/>
            <person name="Elcheninov A.G."/>
            <person name="Toshchakov S.V."/>
            <person name="Kublanov I.V."/>
        </authorList>
    </citation>
    <scope>NUCLEOTIDE SEQUENCE [LARGE SCALE GENOMIC DNA]</scope>
    <source>
        <strain evidence="2 3">3507LT</strain>
    </source>
</reference>
<evidence type="ECO:0000259" key="1">
    <source>
        <dbReference type="SMART" id="SM00852"/>
    </source>
</evidence>
<proteinExistence type="predicted"/>
<dbReference type="FunCoup" id="A0A7L9FET8">
    <property type="interactions" value="34"/>
</dbReference>
<dbReference type="InterPro" id="IPR001453">
    <property type="entry name" value="MoaB/Mog_dom"/>
</dbReference>
<dbReference type="Proteomes" id="UP000594121">
    <property type="component" value="Chromosome"/>
</dbReference>
<dbReference type="InParanoid" id="A0A7L9FET8"/>
<sequence length="175" mass="19055">MSEQHKKEALKTVKFAFVTVSTSRYGALRRGEEVNDISFRKAREIIEKSGHILTRYILVPDSPRLILSAIDALLDEHDVDAIIVSGGTGPTPDDLTVQTLRPLFEKELEGFGDLFRLVSSKEVGSSSYLSNATAGIIAGKVVFCLPGSPGAVEKALRELIIPEVGHILSLARRVI</sequence>
<dbReference type="EMBL" id="CP062310">
    <property type="protein sequence ID" value="QOJ78318.1"/>
    <property type="molecule type" value="Genomic_DNA"/>
</dbReference>
<name>A0A7L9FET8_9CREN</name>
<dbReference type="InterPro" id="IPR012245">
    <property type="entry name" value="MoaB"/>
</dbReference>
<organism evidence="2 3">
    <name type="scientific">Infirmifilum lucidum</name>
    <dbReference type="NCBI Taxonomy" id="2776706"/>
    <lineage>
        <taxon>Archaea</taxon>
        <taxon>Thermoproteota</taxon>
        <taxon>Thermoprotei</taxon>
        <taxon>Thermofilales</taxon>
        <taxon>Thermofilaceae</taxon>
        <taxon>Infirmifilum</taxon>
    </lineage>
</organism>
<dbReference type="SMART" id="SM00852">
    <property type="entry name" value="MoCF_biosynth"/>
    <property type="match status" value="1"/>
</dbReference>
<keyword evidence="3" id="KW-1185">Reference proteome</keyword>
<dbReference type="Gene3D" id="3.40.980.10">
    <property type="entry name" value="MoaB/Mog-like domain"/>
    <property type="match status" value="1"/>
</dbReference>
<dbReference type="InterPro" id="IPR036425">
    <property type="entry name" value="MoaB/Mog-like_dom_sf"/>
</dbReference>
<dbReference type="AlphaFoldDB" id="A0A7L9FET8"/>
<dbReference type="PIRSF" id="PIRSF006443">
    <property type="entry name" value="MoaB"/>
    <property type="match status" value="1"/>
</dbReference>
<evidence type="ECO:0000313" key="3">
    <source>
        <dbReference type="Proteomes" id="UP000594121"/>
    </source>
</evidence>
<dbReference type="PANTHER" id="PTHR43232:SF2">
    <property type="entry name" value="MOLYBDENUM COFACTOR BIOSYNTHESIS PROTEIN B"/>
    <property type="match status" value="1"/>
</dbReference>
<dbReference type="CDD" id="cd00886">
    <property type="entry name" value="MogA_MoaB"/>
    <property type="match status" value="1"/>
</dbReference>
<dbReference type="NCBIfam" id="TIGR00177">
    <property type="entry name" value="molyb_syn"/>
    <property type="match status" value="1"/>
</dbReference>
<accession>A0A7L9FET8</accession>
<dbReference type="GeneID" id="59149431"/>
<gene>
    <name evidence="2" type="ORF">IG193_06005</name>
</gene>
<dbReference type="SUPFAM" id="SSF53218">
    <property type="entry name" value="Molybdenum cofactor biosynthesis proteins"/>
    <property type="match status" value="1"/>
</dbReference>